<dbReference type="STRING" id="1765683.B2M26_10035"/>
<dbReference type="AlphaFoldDB" id="A0A162TD50"/>
<evidence type="ECO:0000313" key="6">
    <source>
        <dbReference type="EMBL" id="OAG93283.1"/>
    </source>
</evidence>
<reference evidence="7 9" key="2">
    <citation type="submission" date="2017-02" db="EMBL/GenBank/DDBJ databases">
        <title>Draft genome of Acidibacillus ferrooxidans Huett2.</title>
        <authorList>
            <person name="Schopf S."/>
        </authorList>
    </citation>
    <scope>NUCLEOTIDE SEQUENCE [LARGE SCALE GENOMIC DNA]</scope>
    <source>
        <strain evidence="7 9">Huett2</strain>
    </source>
</reference>
<keyword evidence="2" id="KW-0479">Metal-binding</keyword>
<dbReference type="GO" id="GO:0016787">
    <property type="term" value="F:hydrolase activity"/>
    <property type="evidence" value="ECO:0007669"/>
    <property type="project" value="UniProtKB-KW"/>
</dbReference>
<dbReference type="InterPro" id="IPR001279">
    <property type="entry name" value="Metallo-B-lactamas"/>
</dbReference>
<dbReference type="Gene3D" id="3.60.15.10">
    <property type="entry name" value="Ribonuclease Z/Hydroxyacylglutathione hydrolase-like"/>
    <property type="match status" value="1"/>
</dbReference>
<evidence type="ECO:0000256" key="1">
    <source>
        <dbReference type="ARBA" id="ARBA00001947"/>
    </source>
</evidence>
<dbReference type="InterPro" id="IPR036866">
    <property type="entry name" value="RibonucZ/Hydroxyglut_hydro"/>
</dbReference>
<dbReference type="PANTHER" id="PTHR46233">
    <property type="entry name" value="HYDROXYACYLGLUTATHIONE HYDROLASE GLOC"/>
    <property type="match status" value="1"/>
</dbReference>
<dbReference type="Proteomes" id="UP000077421">
    <property type="component" value="Unassembled WGS sequence"/>
</dbReference>
<dbReference type="EMBL" id="LSUQ01000042">
    <property type="protein sequence ID" value="OAG93283.1"/>
    <property type="molecule type" value="Genomic_DNA"/>
</dbReference>
<evidence type="ECO:0000256" key="4">
    <source>
        <dbReference type="ARBA" id="ARBA00022833"/>
    </source>
</evidence>
<dbReference type="SUPFAM" id="SSF56281">
    <property type="entry name" value="Metallo-hydrolase/oxidoreductase"/>
    <property type="match status" value="1"/>
</dbReference>
<dbReference type="CDD" id="cd06262">
    <property type="entry name" value="metallo-hydrolase-like_MBL-fold"/>
    <property type="match status" value="1"/>
</dbReference>
<dbReference type="PANTHER" id="PTHR46233:SF3">
    <property type="entry name" value="HYDROXYACYLGLUTATHIONE HYDROLASE GLOC"/>
    <property type="match status" value="1"/>
</dbReference>
<evidence type="ECO:0000313" key="9">
    <source>
        <dbReference type="Proteomes" id="UP000190229"/>
    </source>
</evidence>
<evidence type="ECO:0000313" key="7">
    <source>
        <dbReference type="EMBL" id="OPG15926.1"/>
    </source>
</evidence>
<evidence type="ECO:0000313" key="8">
    <source>
        <dbReference type="Proteomes" id="UP000077421"/>
    </source>
</evidence>
<evidence type="ECO:0000259" key="5">
    <source>
        <dbReference type="SMART" id="SM00849"/>
    </source>
</evidence>
<gene>
    <name evidence="6" type="ORF">AYW79_11480</name>
    <name evidence="7" type="ORF">B2M26_10035</name>
</gene>
<reference evidence="6 8" key="1">
    <citation type="submission" date="2016-02" db="EMBL/GenBank/DDBJ databases">
        <title>Draft genome sequence of Acidibacillus ferrooxidans SLC66.</title>
        <authorList>
            <person name="Oliveira G."/>
            <person name="Nancucheo I."/>
            <person name="Dall'Agnol H."/>
            <person name="Johnson B."/>
            <person name="Oliveira R."/>
            <person name="Nunes G.L."/>
            <person name="Tzotzos G."/>
            <person name="Orellana S.C."/>
            <person name="Salim A.C."/>
            <person name="Araujo F.M."/>
        </authorList>
    </citation>
    <scope>NUCLEOTIDE SEQUENCE [LARGE SCALE GENOMIC DNA]</scope>
    <source>
        <strain evidence="6 8">SLC66</strain>
    </source>
</reference>
<protein>
    <recommendedName>
        <fullName evidence="5">Metallo-beta-lactamase domain-containing protein</fullName>
    </recommendedName>
</protein>
<evidence type="ECO:0000256" key="3">
    <source>
        <dbReference type="ARBA" id="ARBA00022801"/>
    </source>
</evidence>
<keyword evidence="9" id="KW-1185">Reference proteome</keyword>
<comment type="cofactor">
    <cofactor evidence="1">
        <name>Zn(2+)</name>
        <dbReference type="ChEBI" id="CHEBI:29105"/>
    </cofactor>
</comment>
<dbReference type="RefSeq" id="WP_067565941.1">
    <property type="nucleotide sequence ID" value="NZ_LSUQ01000042.1"/>
</dbReference>
<organism evidence="6 8">
    <name type="scientific">Ferroacidibacillus organovorans</name>
    <dbReference type="NCBI Taxonomy" id="1765683"/>
    <lineage>
        <taxon>Bacteria</taxon>
        <taxon>Bacillati</taxon>
        <taxon>Bacillota</taxon>
        <taxon>Bacilli</taxon>
        <taxon>Bacillales</taxon>
        <taxon>Alicyclobacillaceae</taxon>
        <taxon>Ferroacidibacillus</taxon>
    </lineage>
</organism>
<keyword evidence="3" id="KW-0378">Hydrolase</keyword>
<dbReference type="Pfam" id="PF00753">
    <property type="entry name" value="Lactamase_B"/>
    <property type="match status" value="1"/>
</dbReference>
<dbReference type="OrthoDB" id="9802248at2"/>
<dbReference type="GO" id="GO:0046872">
    <property type="term" value="F:metal ion binding"/>
    <property type="evidence" value="ECO:0007669"/>
    <property type="project" value="UniProtKB-KW"/>
</dbReference>
<evidence type="ECO:0000256" key="2">
    <source>
        <dbReference type="ARBA" id="ARBA00022723"/>
    </source>
</evidence>
<dbReference type="EMBL" id="MWPS01000026">
    <property type="protein sequence ID" value="OPG15926.1"/>
    <property type="molecule type" value="Genomic_DNA"/>
</dbReference>
<proteinExistence type="predicted"/>
<keyword evidence="4" id="KW-0862">Zinc</keyword>
<name>A0A162TD50_9BACL</name>
<sequence length="212" mass="23436">MLIQSFSMNAFDTNTYIVGVPGGDVLLIDPSSTDMSPVYAYIAQNQLNVTAIINTHCHIDHVLGNDDARETYGVALYTHENELPVLKAAPERGKAFFGVTVTCREPDRYIKNDEEIKVGPYRFTALLVPGHSPGSLCFYEPREGVLISGDTLFAGSIGRTDLPYSNPADLQRALREVLWPLPDETTVYPGHGVDTTIGEERQVNPFFQFGRV</sequence>
<feature type="domain" description="Metallo-beta-lactamase" evidence="5">
    <location>
        <begin position="12"/>
        <end position="191"/>
    </location>
</feature>
<dbReference type="SMART" id="SM00849">
    <property type="entry name" value="Lactamase_B"/>
    <property type="match status" value="1"/>
</dbReference>
<comment type="caution">
    <text evidence="6">The sequence shown here is derived from an EMBL/GenBank/DDBJ whole genome shotgun (WGS) entry which is preliminary data.</text>
</comment>
<accession>A0A162TD50</accession>
<dbReference type="Proteomes" id="UP000190229">
    <property type="component" value="Unassembled WGS sequence"/>
</dbReference>
<dbReference type="InterPro" id="IPR051453">
    <property type="entry name" value="MBL_Glyoxalase_II"/>
</dbReference>